<keyword evidence="1" id="KW-0812">Transmembrane</keyword>
<reference evidence="3" key="1">
    <citation type="journal article" date="2019" name="Int. J. Syst. Evol. Microbiol.">
        <title>The Global Catalogue of Microorganisms (GCM) 10K type strain sequencing project: providing services to taxonomists for standard genome sequencing and annotation.</title>
        <authorList>
            <consortium name="The Broad Institute Genomics Platform"/>
            <consortium name="The Broad Institute Genome Sequencing Center for Infectious Disease"/>
            <person name="Wu L."/>
            <person name="Ma J."/>
        </authorList>
    </citation>
    <scope>NUCLEOTIDE SEQUENCE [LARGE SCALE GENOMIC DNA]</scope>
    <source>
        <strain evidence="3">KCTC 23098</strain>
    </source>
</reference>
<keyword evidence="1" id="KW-1133">Transmembrane helix</keyword>
<evidence type="ECO:0000256" key="1">
    <source>
        <dbReference type="SAM" id="Phobius"/>
    </source>
</evidence>
<comment type="caution">
    <text evidence="2">The sequence shown here is derived from an EMBL/GenBank/DDBJ whole genome shotgun (WGS) entry which is preliminary data.</text>
</comment>
<evidence type="ECO:0000313" key="2">
    <source>
        <dbReference type="EMBL" id="MFD2964192.1"/>
    </source>
</evidence>
<accession>A0ABW6B4E3</accession>
<name>A0ABW6B4E3_9SPHI</name>
<dbReference type="InterPro" id="IPR025635">
    <property type="entry name" value="DUF4293"/>
</dbReference>
<dbReference type="Proteomes" id="UP001597560">
    <property type="component" value="Unassembled WGS sequence"/>
</dbReference>
<evidence type="ECO:0000313" key="3">
    <source>
        <dbReference type="Proteomes" id="UP001597560"/>
    </source>
</evidence>
<feature type="transmembrane region" description="Helical" evidence="1">
    <location>
        <begin position="126"/>
        <end position="145"/>
    </location>
</feature>
<protein>
    <submittedName>
        <fullName evidence="2">DUF4293 domain-containing protein</fullName>
    </submittedName>
</protein>
<feature type="transmembrane region" description="Helical" evidence="1">
    <location>
        <begin position="52"/>
        <end position="75"/>
    </location>
</feature>
<organism evidence="2 3">
    <name type="scientific">Olivibacter jilunii</name>
    <dbReference type="NCBI Taxonomy" id="985016"/>
    <lineage>
        <taxon>Bacteria</taxon>
        <taxon>Pseudomonadati</taxon>
        <taxon>Bacteroidota</taxon>
        <taxon>Sphingobacteriia</taxon>
        <taxon>Sphingobacteriales</taxon>
        <taxon>Sphingobacteriaceae</taxon>
        <taxon>Olivibacter</taxon>
    </lineage>
</organism>
<gene>
    <name evidence="2" type="ORF">ACFS6J_20470</name>
</gene>
<dbReference type="EMBL" id="JBHUPA010000016">
    <property type="protein sequence ID" value="MFD2964192.1"/>
    <property type="molecule type" value="Genomic_DNA"/>
</dbReference>
<feature type="transmembrane region" description="Helical" evidence="1">
    <location>
        <begin position="87"/>
        <end position="106"/>
    </location>
</feature>
<dbReference type="Pfam" id="PF14126">
    <property type="entry name" value="DUF4293"/>
    <property type="match status" value="1"/>
</dbReference>
<dbReference type="RefSeq" id="WP_377612337.1">
    <property type="nucleotide sequence ID" value="NZ_JBHUPA010000016.1"/>
</dbReference>
<sequence length="159" mass="17578">MIQRIQTVWLLLASVTILVLFLFPYAQFSDNSGIAMALKVTGVLNNAGGRNQLSTSFTFILQAIATILLAVLPLITILKYKNRKKQVSLILVTLLLVILFAFWLFLSANSAVETVNKSLELNNIGIGALLIPPYIIFLLLALKGINHDTKLIKSADRLR</sequence>
<keyword evidence="1" id="KW-0472">Membrane</keyword>
<keyword evidence="3" id="KW-1185">Reference proteome</keyword>
<proteinExistence type="predicted"/>